<feature type="transmembrane region" description="Helical" evidence="6">
    <location>
        <begin position="445"/>
        <end position="466"/>
    </location>
</feature>
<proteinExistence type="predicted"/>
<comment type="subcellular location">
    <subcellularLocation>
        <location evidence="1">Membrane</location>
        <topology evidence="1">Multi-pass membrane protein</topology>
    </subcellularLocation>
</comment>
<evidence type="ECO:0000256" key="6">
    <source>
        <dbReference type="SAM" id="Phobius"/>
    </source>
</evidence>
<evidence type="ECO:0008006" key="9">
    <source>
        <dbReference type="Google" id="ProtNLM"/>
    </source>
</evidence>
<feature type="transmembrane region" description="Helical" evidence="6">
    <location>
        <begin position="256"/>
        <end position="277"/>
    </location>
</feature>
<name>A0AAV2HNI6_LYMST</name>
<feature type="compositionally biased region" description="Polar residues" evidence="5">
    <location>
        <begin position="1"/>
        <end position="17"/>
    </location>
</feature>
<evidence type="ECO:0000313" key="7">
    <source>
        <dbReference type="EMBL" id="CAL1533736.1"/>
    </source>
</evidence>
<evidence type="ECO:0000256" key="1">
    <source>
        <dbReference type="ARBA" id="ARBA00004141"/>
    </source>
</evidence>
<dbReference type="Proteomes" id="UP001497497">
    <property type="component" value="Unassembled WGS sequence"/>
</dbReference>
<dbReference type="InterPro" id="IPR011701">
    <property type="entry name" value="MFS"/>
</dbReference>
<dbReference type="Gene3D" id="1.20.1250.20">
    <property type="entry name" value="MFS general substrate transporter like domains"/>
    <property type="match status" value="1"/>
</dbReference>
<dbReference type="SUPFAM" id="SSF103473">
    <property type="entry name" value="MFS general substrate transporter"/>
    <property type="match status" value="1"/>
</dbReference>
<dbReference type="EMBL" id="CAXITT010000151">
    <property type="protein sequence ID" value="CAL1533736.1"/>
    <property type="molecule type" value="Genomic_DNA"/>
</dbReference>
<feature type="region of interest" description="Disordered" evidence="5">
    <location>
        <begin position="1"/>
        <end position="54"/>
    </location>
</feature>
<dbReference type="GO" id="GO:0022857">
    <property type="term" value="F:transmembrane transporter activity"/>
    <property type="evidence" value="ECO:0007669"/>
    <property type="project" value="InterPro"/>
</dbReference>
<keyword evidence="4 6" id="KW-0472">Membrane</keyword>
<dbReference type="PANTHER" id="PTHR23507">
    <property type="entry name" value="ZGC:174356"/>
    <property type="match status" value="1"/>
</dbReference>
<sequence length="508" mass="55877">MAESNQNTAVDPQTKLNQRVRDKANGIRPHSDLYDSGRKDAVTKSQEAHEKMAETPSTFSSRRVWLFNTAILVCYITMFICLGPICVQYFTFRLIRDKYNVTLNSTQESCGNVSVDGQSEMNEVQREASSILLYATIASGVPAAFTCMFLGSFSDFMGRKLLVVASLTGGLVRITVLCMIVQFDLDIQFYYVGAFLDGLVGSMYSIILAASAIVVDITPDPKDRAVRLAVLEGMLLVAGALAQLGVGYLIKSSGYLVPSYIGAGLVVLALLMAIFLLPETVRHKRLLPRNPIVHIRKTFGFYFTEGTKRRRVLFIVGLGIYIALTLTNFGKQSVETLYVLNAPICWNSLDIGMYGSVRLVVMAAAAVFMLKILKSRLSLEVTGIICAVSSVGGFIVEAFAYNTLLMYMCALFSSMSTIEILCTMISTTVYTLIYNETISTFRGAIFIVMAGLCFINLLLLGVFKFLREPDVKCFVSEVEAPGGEDQDDDPNILNEEEACPLLDSSESH</sequence>
<keyword evidence="2 6" id="KW-0812">Transmembrane</keyword>
<feature type="transmembrane region" description="Helical" evidence="6">
    <location>
        <begin position="351"/>
        <end position="370"/>
    </location>
</feature>
<feature type="transmembrane region" description="Helical" evidence="6">
    <location>
        <begin position="65"/>
        <end position="90"/>
    </location>
</feature>
<keyword evidence="8" id="KW-1185">Reference proteome</keyword>
<feature type="transmembrane region" description="Helical" evidence="6">
    <location>
        <begin position="405"/>
        <end position="433"/>
    </location>
</feature>
<dbReference type="InterPro" id="IPR036259">
    <property type="entry name" value="MFS_trans_sf"/>
</dbReference>
<feature type="transmembrane region" description="Helical" evidence="6">
    <location>
        <begin position="131"/>
        <end position="150"/>
    </location>
</feature>
<dbReference type="PANTHER" id="PTHR23507:SF1">
    <property type="entry name" value="FI18259P1-RELATED"/>
    <property type="match status" value="1"/>
</dbReference>
<organism evidence="7 8">
    <name type="scientific">Lymnaea stagnalis</name>
    <name type="common">Great pond snail</name>
    <name type="synonym">Helix stagnalis</name>
    <dbReference type="NCBI Taxonomy" id="6523"/>
    <lineage>
        <taxon>Eukaryota</taxon>
        <taxon>Metazoa</taxon>
        <taxon>Spiralia</taxon>
        <taxon>Lophotrochozoa</taxon>
        <taxon>Mollusca</taxon>
        <taxon>Gastropoda</taxon>
        <taxon>Heterobranchia</taxon>
        <taxon>Euthyneura</taxon>
        <taxon>Panpulmonata</taxon>
        <taxon>Hygrophila</taxon>
        <taxon>Lymnaeoidea</taxon>
        <taxon>Lymnaeidae</taxon>
        <taxon>Lymnaea</taxon>
    </lineage>
</organism>
<dbReference type="Pfam" id="PF07690">
    <property type="entry name" value="MFS_1"/>
    <property type="match status" value="1"/>
</dbReference>
<evidence type="ECO:0000256" key="2">
    <source>
        <dbReference type="ARBA" id="ARBA00022692"/>
    </source>
</evidence>
<dbReference type="AlphaFoldDB" id="A0AAV2HNI6"/>
<evidence type="ECO:0000256" key="4">
    <source>
        <dbReference type="ARBA" id="ARBA00023136"/>
    </source>
</evidence>
<feature type="transmembrane region" description="Helical" evidence="6">
    <location>
        <begin position="312"/>
        <end position="331"/>
    </location>
</feature>
<feature type="transmembrane region" description="Helical" evidence="6">
    <location>
        <begin position="162"/>
        <end position="183"/>
    </location>
</feature>
<accession>A0AAV2HNI6</accession>
<feature type="transmembrane region" description="Helical" evidence="6">
    <location>
        <begin position="189"/>
        <end position="217"/>
    </location>
</feature>
<reference evidence="7 8" key="1">
    <citation type="submission" date="2024-04" db="EMBL/GenBank/DDBJ databases">
        <authorList>
            <consortium name="Genoscope - CEA"/>
            <person name="William W."/>
        </authorList>
    </citation>
    <scope>NUCLEOTIDE SEQUENCE [LARGE SCALE GENOMIC DNA]</scope>
</reference>
<protein>
    <recommendedName>
        <fullName evidence="9">Proton-coupled folate transporter</fullName>
    </recommendedName>
</protein>
<evidence type="ECO:0000256" key="5">
    <source>
        <dbReference type="SAM" id="MobiDB-lite"/>
    </source>
</evidence>
<comment type="caution">
    <text evidence="7">The sequence shown here is derived from an EMBL/GenBank/DDBJ whole genome shotgun (WGS) entry which is preliminary data.</text>
</comment>
<feature type="transmembrane region" description="Helical" evidence="6">
    <location>
        <begin position="229"/>
        <end position="250"/>
    </location>
</feature>
<dbReference type="GO" id="GO:0016020">
    <property type="term" value="C:membrane"/>
    <property type="evidence" value="ECO:0007669"/>
    <property type="project" value="UniProtKB-SubCell"/>
</dbReference>
<evidence type="ECO:0000313" key="8">
    <source>
        <dbReference type="Proteomes" id="UP001497497"/>
    </source>
</evidence>
<keyword evidence="3 6" id="KW-1133">Transmembrane helix</keyword>
<feature type="transmembrane region" description="Helical" evidence="6">
    <location>
        <begin position="377"/>
        <end position="399"/>
    </location>
</feature>
<gene>
    <name evidence="7" type="ORF">GSLYS_00007696001</name>
</gene>
<evidence type="ECO:0000256" key="3">
    <source>
        <dbReference type="ARBA" id="ARBA00022989"/>
    </source>
</evidence>
<feature type="compositionally biased region" description="Basic and acidic residues" evidence="5">
    <location>
        <begin position="19"/>
        <end position="53"/>
    </location>
</feature>